<dbReference type="Proteomes" id="UP000251960">
    <property type="component" value="Chromosome 4"/>
</dbReference>
<evidence type="ECO:0008006" key="4">
    <source>
        <dbReference type="Google" id="ProtNLM"/>
    </source>
</evidence>
<proteinExistence type="predicted"/>
<gene>
    <name evidence="2" type="ORF">Zm00014a_021251</name>
</gene>
<evidence type="ECO:0000313" key="3">
    <source>
        <dbReference type="Proteomes" id="UP000251960"/>
    </source>
</evidence>
<evidence type="ECO:0000313" key="2">
    <source>
        <dbReference type="EMBL" id="PWZ26317.1"/>
    </source>
</evidence>
<comment type="caution">
    <text evidence="2">The sequence shown here is derived from an EMBL/GenBank/DDBJ whole genome shotgun (WGS) entry which is preliminary data.</text>
</comment>
<evidence type="ECO:0000256" key="1">
    <source>
        <dbReference type="SAM" id="MobiDB-lite"/>
    </source>
</evidence>
<organism evidence="2 3">
    <name type="scientific">Zea mays</name>
    <name type="common">Maize</name>
    <dbReference type="NCBI Taxonomy" id="4577"/>
    <lineage>
        <taxon>Eukaryota</taxon>
        <taxon>Viridiplantae</taxon>
        <taxon>Streptophyta</taxon>
        <taxon>Embryophyta</taxon>
        <taxon>Tracheophyta</taxon>
        <taxon>Spermatophyta</taxon>
        <taxon>Magnoliopsida</taxon>
        <taxon>Liliopsida</taxon>
        <taxon>Poales</taxon>
        <taxon>Poaceae</taxon>
        <taxon>PACMAD clade</taxon>
        <taxon>Panicoideae</taxon>
        <taxon>Andropogonodae</taxon>
        <taxon>Andropogoneae</taxon>
        <taxon>Tripsacinae</taxon>
        <taxon>Zea</taxon>
    </lineage>
</organism>
<protein>
    <recommendedName>
        <fullName evidence="4">TTF-type domain-containing protein</fullName>
    </recommendedName>
</protein>
<dbReference type="AlphaFoldDB" id="A0A3L6F3S9"/>
<reference evidence="2 3" key="1">
    <citation type="journal article" date="2018" name="Nat. Genet.">
        <title>Extensive intraspecific gene order and gene structural variations between Mo17 and other maize genomes.</title>
        <authorList>
            <person name="Sun S."/>
            <person name="Zhou Y."/>
            <person name="Chen J."/>
            <person name="Shi J."/>
            <person name="Zhao H."/>
            <person name="Zhao H."/>
            <person name="Song W."/>
            <person name="Zhang M."/>
            <person name="Cui Y."/>
            <person name="Dong X."/>
            <person name="Liu H."/>
            <person name="Ma X."/>
            <person name="Jiao Y."/>
            <person name="Wang B."/>
            <person name="Wei X."/>
            <person name="Stein J.C."/>
            <person name="Glaubitz J.C."/>
            <person name="Lu F."/>
            <person name="Yu G."/>
            <person name="Liang C."/>
            <person name="Fengler K."/>
            <person name="Li B."/>
            <person name="Rafalski A."/>
            <person name="Schnable P.S."/>
            <person name="Ware D.H."/>
            <person name="Buckler E.S."/>
            <person name="Lai J."/>
        </authorList>
    </citation>
    <scope>NUCLEOTIDE SEQUENCE [LARGE SCALE GENOMIC DNA]</scope>
    <source>
        <strain evidence="3">cv. Missouri 17</strain>
        <tissue evidence="2">Seedling</tissue>
    </source>
</reference>
<sequence length="208" mass="23735">MKRKSSATTDLRAFLARFAAKKKDIVAPSSNEREMQLVIFQGQTETSNATRAEQERVEPEPPIIEDAEDNDDFESVRLNGTTSSEDNDSDDTYIYGIEHDPGLMTPISSYSINNQDAVTRAYIALGPCRPKMKKDDFPQHECGGMCRFLPKWFSEFCRLEYSVDKDVAYCFVCYLFKDNNKFPGGDAFVNEGFRNWNVKARLLKGWCC</sequence>
<name>A0A3L6F3S9_MAIZE</name>
<dbReference type="EMBL" id="NCVQ01000005">
    <property type="protein sequence ID" value="PWZ26317.1"/>
    <property type="molecule type" value="Genomic_DNA"/>
</dbReference>
<feature type="compositionally biased region" description="Acidic residues" evidence="1">
    <location>
        <begin position="63"/>
        <end position="73"/>
    </location>
</feature>
<dbReference type="PANTHER" id="PTHR45749">
    <property type="match status" value="1"/>
</dbReference>
<feature type="compositionally biased region" description="Polar residues" evidence="1">
    <location>
        <begin position="42"/>
        <end position="51"/>
    </location>
</feature>
<feature type="region of interest" description="Disordered" evidence="1">
    <location>
        <begin position="42"/>
        <end position="91"/>
    </location>
</feature>
<accession>A0A3L6F3S9</accession>
<dbReference type="ExpressionAtlas" id="A0A3L6F3S9">
    <property type="expression patterns" value="baseline and differential"/>
</dbReference>
<dbReference type="PANTHER" id="PTHR45749:SF30">
    <property type="entry name" value="ZINC FINGER MYM-TYPE PROTEIN 1-LIKE"/>
    <property type="match status" value="1"/>
</dbReference>